<evidence type="ECO:0000256" key="5">
    <source>
        <dbReference type="ARBA" id="ARBA00023242"/>
    </source>
</evidence>
<organism evidence="8 9">
    <name type="scientific">Brassica rapa subsp. trilocularis</name>
    <dbReference type="NCBI Taxonomy" id="1813537"/>
    <lineage>
        <taxon>Eukaryota</taxon>
        <taxon>Viridiplantae</taxon>
        <taxon>Streptophyta</taxon>
        <taxon>Embryophyta</taxon>
        <taxon>Tracheophyta</taxon>
        <taxon>Spermatophyta</taxon>
        <taxon>Magnoliopsida</taxon>
        <taxon>eudicotyledons</taxon>
        <taxon>Gunneridae</taxon>
        <taxon>Pentapetalae</taxon>
        <taxon>rosids</taxon>
        <taxon>malvids</taxon>
        <taxon>Brassicales</taxon>
        <taxon>Brassicaceae</taxon>
        <taxon>Brassiceae</taxon>
        <taxon>Brassica</taxon>
    </lineage>
</organism>
<accession>A0ABQ7KMA8</accession>
<comment type="caution">
    <text evidence="8">The sequence shown here is derived from an EMBL/GenBank/DDBJ whole genome shotgun (WGS) entry which is preliminary data.</text>
</comment>
<gene>
    <name evidence="8" type="primary">A10p001360.1_BraROA</name>
    <name evidence="8" type="ORF">IGI04_039246</name>
</gene>
<dbReference type="CDD" id="cd11014">
    <property type="entry name" value="Mavicyanin"/>
    <property type="match status" value="1"/>
</dbReference>
<feature type="region of interest" description="Disordered" evidence="6">
    <location>
        <begin position="115"/>
        <end position="148"/>
    </location>
</feature>
<feature type="domain" description="Phytocyanin" evidence="7">
    <location>
        <begin position="240"/>
        <end position="342"/>
    </location>
</feature>
<protein>
    <recommendedName>
        <fullName evidence="7">Phytocyanin domain-containing protein</fullName>
    </recommendedName>
</protein>
<evidence type="ECO:0000313" key="9">
    <source>
        <dbReference type="Proteomes" id="UP000823674"/>
    </source>
</evidence>
<comment type="subcellular location">
    <subcellularLocation>
        <location evidence="1">Nucleus</location>
    </subcellularLocation>
</comment>
<dbReference type="Pfam" id="PF02298">
    <property type="entry name" value="Cu_bind_like"/>
    <property type="match status" value="2"/>
</dbReference>
<dbReference type="InterPro" id="IPR003245">
    <property type="entry name" value="Phytocyanin_dom"/>
</dbReference>
<dbReference type="SUPFAM" id="SSF52540">
    <property type="entry name" value="P-loop containing nucleoside triphosphate hydrolases"/>
    <property type="match status" value="1"/>
</dbReference>
<name>A0ABQ7KMA8_BRACM</name>
<dbReference type="InterPro" id="IPR041845">
    <property type="entry name" value="Mavicyanin"/>
</dbReference>
<evidence type="ECO:0000256" key="1">
    <source>
        <dbReference type="ARBA" id="ARBA00004123"/>
    </source>
</evidence>
<evidence type="ECO:0000313" key="8">
    <source>
        <dbReference type="EMBL" id="KAG5374650.1"/>
    </source>
</evidence>
<keyword evidence="9" id="KW-1185">Reference proteome</keyword>
<feature type="domain" description="Phytocyanin" evidence="7">
    <location>
        <begin position="362"/>
        <end position="464"/>
    </location>
</feature>
<dbReference type="PROSITE" id="PS51417">
    <property type="entry name" value="ARF"/>
    <property type="match status" value="1"/>
</dbReference>
<evidence type="ECO:0000256" key="2">
    <source>
        <dbReference type="ARBA" id="ARBA00009937"/>
    </source>
</evidence>
<keyword evidence="5" id="KW-0539">Nucleus</keyword>
<dbReference type="InterPro" id="IPR006689">
    <property type="entry name" value="Small_GTPase_ARF/SAR"/>
</dbReference>
<evidence type="ECO:0000256" key="4">
    <source>
        <dbReference type="ARBA" id="ARBA00023134"/>
    </source>
</evidence>
<dbReference type="PROSITE" id="PS51485">
    <property type="entry name" value="PHYTOCYANIN"/>
    <property type="match status" value="2"/>
</dbReference>
<evidence type="ECO:0000256" key="6">
    <source>
        <dbReference type="SAM" id="MobiDB-lite"/>
    </source>
</evidence>
<dbReference type="Gene3D" id="3.40.50.300">
    <property type="entry name" value="P-loop containing nucleotide triphosphate hydrolases"/>
    <property type="match status" value="1"/>
</dbReference>
<dbReference type="SUPFAM" id="SSF49503">
    <property type="entry name" value="Cupredoxins"/>
    <property type="match status" value="2"/>
</dbReference>
<proteinExistence type="inferred from homology"/>
<feature type="compositionally biased region" description="Basic and acidic residues" evidence="6">
    <location>
        <begin position="20"/>
        <end position="39"/>
    </location>
</feature>
<dbReference type="Pfam" id="PF00025">
    <property type="entry name" value="Arf"/>
    <property type="match status" value="1"/>
</dbReference>
<feature type="compositionally biased region" description="Basic and acidic residues" evidence="6">
    <location>
        <begin position="115"/>
        <end position="134"/>
    </location>
</feature>
<feature type="region of interest" description="Disordered" evidence="6">
    <location>
        <begin position="537"/>
        <end position="558"/>
    </location>
</feature>
<dbReference type="Proteomes" id="UP000823674">
    <property type="component" value="Chromosome A10"/>
</dbReference>
<dbReference type="Gene3D" id="2.60.40.420">
    <property type="entry name" value="Cupredoxins - blue copper proteins"/>
    <property type="match status" value="2"/>
</dbReference>
<sequence>MYPKLFNLHDNPYSVLKTMKNEKDQNVETKETSRIGEREREDEDEEEKRINTFFKLIKSYQEARKRRREELAEISGDVRKKTNVGEASGAVVPAFQPEDFSQCGTDVKPLMAVSDHKEGDVKVKEEEEEEAKKEEEEEEEKDHETDSNTQLLMRKLQIFDFETQEEVGSLYLEAQIGTTFGKPFSGLFQETEPRIVFFGLNYPGTSSIMHQLKTGDTLSETRVPVVDSIYRERIEDAKSFLYMVMDEGWTAKDDVYYAWAERDYKEFHVGDSLVFEYDPSINDVTQVSGSLEYEFCHLSSPKAVYNTGHDVVTLTEPGFHYFITSNQEQCVLGQKLEVLVVHDPSSPVPPPTTPSKTLPVGETYKVGDSEGWKVYDSDFYNKWSEEKQFHVGDSLIFEYADEVNDVYEISGDLEFMTCDPMSPVAVYKTGHDLVRLTEPGVHYFITSQSGYCEAGLKVRVIVGPQPKVVAYPSFPKKLIKSYQEARKRRREELAENSGDVKKKTNVGETSGAVVPAFQPEDFSQCRTDVKPLMAVSDHKEGDVKVKEEEEQADKEGEEEKVQTKVNFLQSLIVAEDGDNIWEAICRFVPRTRTENNVFRPRLYRKIINTAPTQNRRNPFKNKAHHWIEWGSFKFKNSSFSFFEIEEQCLHRKISSWKIYFQKAAGFVYVVDSTDRKGMEEAKSFLYMIDGNAPDNTAVLVYANKHEVPGAMSASEISNELDLPSLRQRNWQRNWHVQSSCALCGDGIHEGFDWLFKNIARM</sequence>
<dbReference type="EMBL" id="JADBGQ010000010">
    <property type="protein sequence ID" value="KAG5374650.1"/>
    <property type="molecule type" value="Genomic_DNA"/>
</dbReference>
<evidence type="ECO:0000259" key="7">
    <source>
        <dbReference type="PROSITE" id="PS51485"/>
    </source>
</evidence>
<dbReference type="InterPro" id="IPR027417">
    <property type="entry name" value="P-loop_NTPase"/>
</dbReference>
<feature type="region of interest" description="Disordered" evidence="6">
    <location>
        <begin position="20"/>
        <end position="46"/>
    </location>
</feature>
<dbReference type="PANTHER" id="PTHR33021">
    <property type="entry name" value="BLUE COPPER PROTEIN"/>
    <property type="match status" value="1"/>
</dbReference>
<dbReference type="SMART" id="SM00177">
    <property type="entry name" value="ARF"/>
    <property type="match status" value="1"/>
</dbReference>
<comment type="similarity">
    <text evidence="2">Belongs to the NPR1-interactor family.</text>
</comment>
<dbReference type="InterPro" id="IPR031425">
    <property type="entry name" value="NPR1/NH1-interacting"/>
</dbReference>
<reference evidence="8 9" key="1">
    <citation type="submission" date="2021-03" db="EMBL/GenBank/DDBJ databases">
        <authorList>
            <person name="King G.J."/>
            <person name="Bancroft I."/>
            <person name="Baten A."/>
            <person name="Bloomfield J."/>
            <person name="Borpatragohain P."/>
            <person name="He Z."/>
            <person name="Irish N."/>
            <person name="Irwin J."/>
            <person name="Liu K."/>
            <person name="Mauleon R.P."/>
            <person name="Moore J."/>
            <person name="Morris R."/>
            <person name="Ostergaard L."/>
            <person name="Wang B."/>
            <person name="Wells R."/>
        </authorList>
    </citation>
    <scope>NUCLEOTIDE SEQUENCE [LARGE SCALE GENOMIC DNA]</scope>
    <source>
        <strain evidence="8">R-o-18</strain>
        <tissue evidence="8">Leaf</tissue>
    </source>
</reference>
<dbReference type="Pfam" id="PF15699">
    <property type="entry name" value="NPR1_interact"/>
    <property type="match status" value="2"/>
</dbReference>
<dbReference type="InterPro" id="IPR039391">
    <property type="entry name" value="Phytocyanin-like"/>
</dbReference>
<dbReference type="PANTHER" id="PTHR33021:SF235">
    <property type="entry name" value="COPPER ION BINDING _ ELECTRON CARRIER PROTEIN-RELATED"/>
    <property type="match status" value="1"/>
</dbReference>
<evidence type="ECO:0000256" key="3">
    <source>
        <dbReference type="ARBA" id="ARBA00022741"/>
    </source>
</evidence>
<keyword evidence="4" id="KW-0342">GTP-binding</keyword>
<dbReference type="InterPro" id="IPR008972">
    <property type="entry name" value="Cupredoxin"/>
</dbReference>
<keyword evidence="3" id="KW-0547">Nucleotide-binding</keyword>